<evidence type="ECO:0000313" key="3">
    <source>
        <dbReference type="EMBL" id="TCT03862.1"/>
    </source>
</evidence>
<dbReference type="GO" id="GO:0019748">
    <property type="term" value="P:secondary metabolic process"/>
    <property type="evidence" value="ECO:0007669"/>
    <property type="project" value="TreeGrafter"/>
</dbReference>
<protein>
    <recommendedName>
        <fullName evidence="2">Amidohydrolase-related domain-containing protein</fullName>
    </recommendedName>
</protein>
<dbReference type="Proteomes" id="UP000294664">
    <property type="component" value="Unassembled WGS sequence"/>
</dbReference>
<name>A0A4R3LTJ3_9HYPH</name>
<dbReference type="EMBL" id="SMAI01000008">
    <property type="protein sequence ID" value="TCT03862.1"/>
    <property type="molecule type" value="Genomic_DNA"/>
</dbReference>
<dbReference type="OrthoDB" id="149172at2"/>
<dbReference type="GO" id="GO:0016787">
    <property type="term" value="F:hydrolase activity"/>
    <property type="evidence" value="ECO:0007669"/>
    <property type="project" value="InterPro"/>
</dbReference>
<dbReference type="RefSeq" id="WP_132032107.1">
    <property type="nucleotide sequence ID" value="NZ_SMAI01000008.1"/>
</dbReference>
<dbReference type="GO" id="GO:0016831">
    <property type="term" value="F:carboxy-lyase activity"/>
    <property type="evidence" value="ECO:0007669"/>
    <property type="project" value="InterPro"/>
</dbReference>
<keyword evidence="1" id="KW-0456">Lyase</keyword>
<dbReference type="Gene3D" id="3.20.20.140">
    <property type="entry name" value="Metal-dependent hydrolases"/>
    <property type="match status" value="1"/>
</dbReference>
<gene>
    <name evidence="3" type="ORF">EDC64_10827</name>
</gene>
<dbReference type="GO" id="GO:0005737">
    <property type="term" value="C:cytoplasm"/>
    <property type="evidence" value="ECO:0007669"/>
    <property type="project" value="TreeGrafter"/>
</dbReference>
<evidence type="ECO:0000256" key="1">
    <source>
        <dbReference type="ARBA" id="ARBA00023239"/>
    </source>
</evidence>
<dbReference type="InterPro" id="IPR032465">
    <property type="entry name" value="ACMSD"/>
</dbReference>
<keyword evidence="4" id="KW-1185">Reference proteome</keyword>
<reference evidence="3 4" key="1">
    <citation type="submission" date="2019-03" db="EMBL/GenBank/DDBJ databases">
        <title>Genomic Encyclopedia of Type Strains, Phase IV (KMG-IV): sequencing the most valuable type-strain genomes for metagenomic binning, comparative biology and taxonomic classification.</title>
        <authorList>
            <person name="Goeker M."/>
        </authorList>
    </citation>
    <scope>NUCLEOTIDE SEQUENCE [LARGE SCALE GENOMIC DNA]</scope>
    <source>
        <strain evidence="3 4">DSM 9035</strain>
    </source>
</reference>
<sequence length="373" mass="42872">MLEVKDRPARAARTKARQPFIDCDIHNYIQSDAVLMGYLDPRWHNHHRTYGHRSNPVLAFHGAPYPRLAGVGKRKDAAPPSGLTAGADFGFFRAQHLEALPVEYGILNCLSRVGDQLNSAYDAALARAMNDWQSAEWLAADDRLRGSILVPYEDGDLAAEEIRRMADDKRCIQVLMKPRTREPMGRKRYWKIYEAAEACGLPIAVHFGGYSQNPITSSGWPSFYFEDHTNMCQVFQSHLISLVCEGVFERFPGLRLVCVEGGFAWLPALMWRMDKHLKRLADEVPHVTRRPSDLVRAHVRFTTQPMEEAPDPRHILQVIEHFESDEMLMFATDYPHWDYDNPDRVLEKLPEPLRRKIFVENARAFYGLSPREE</sequence>
<evidence type="ECO:0000313" key="4">
    <source>
        <dbReference type="Proteomes" id="UP000294664"/>
    </source>
</evidence>
<accession>A0A4R3LTJ3</accession>
<dbReference type="PANTHER" id="PTHR21240">
    <property type="entry name" value="2-AMINO-3-CARBOXYLMUCONATE-6-SEMIALDEHYDE DECARBOXYLASE"/>
    <property type="match status" value="1"/>
</dbReference>
<organism evidence="3 4">
    <name type="scientific">Aquabacter spiritensis</name>
    <dbReference type="NCBI Taxonomy" id="933073"/>
    <lineage>
        <taxon>Bacteria</taxon>
        <taxon>Pseudomonadati</taxon>
        <taxon>Pseudomonadota</taxon>
        <taxon>Alphaproteobacteria</taxon>
        <taxon>Hyphomicrobiales</taxon>
        <taxon>Xanthobacteraceae</taxon>
        <taxon>Aquabacter</taxon>
    </lineage>
</organism>
<dbReference type="AlphaFoldDB" id="A0A4R3LTJ3"/>
<evidence type="ECO:0000259" key="2">
    <source>
        <dbReference type="Pfam" id="PF04909"/>
    </source>
</evidence>
<dbReference type="SUPFAM" id="SSF51556">
    <property type="entry name" value="Metallo-dependent hydrolases"/>
    <property type="match status" value="1"/>
</dbReference>
<proteinExistence type="predicted"/>
<dbReference type="Pfam" id="PF04909">
    <property type="entry name" value="Amidohydro_2"/>
    <property type="match status" value="1"/>
</dbReference>
<dbReference type="PANTHER" id="PTHR21240:SF28">
    <property type="entry name" value="ISO-OROTATE DECARBOXYLASE (EUROFUNG)"/>
    <property type="match status" value="1"/>
</dbReference>
<dbReference type="InterPro" id="IPR006680">
    <property type="entry name" value="Amidohydro-rel"/>
</dbReference>
<feature type="domain" description="Amidohydrolase-related" evidence="2">
    <location>
        <begin position="21"/>
        <end position="368"/>
    </location>
</feature>
<dbReference type="InterPro" id="IPR032466">
    <property type="entry name" value="Metal_Hydrolase"/>
</dbReference>
<comment type="caution">
    <text evidence="3">The sequence shown here is derived from an EMBL/GenBank/DDBJ whole genome shotgun (WGS) entry which is preliminary data.</text>
</comment>